<gene>
    <name evidence="3" type="ORF">CAQU_05105</name>
</gene>
<evidence type="ECO:0008006" key="5">
    <source>
        <dbReference type="Google" id="ProtNLM"/>
    </source>
</evidence>
<evidence type="ECO:0000256" key="2">
    <source>
        <dbReference type="SAM" id="SignalP"/>
    </source>
</evidence>
<evidence type="ECO:0000313" key="3">
    <source>
        <dbReference type="EMBL" id="APT84536.1"/>
    </source>
</evidence>
<keyword evidence="2" id="KW-0732">Signal</keyword>
<keyword evidence="1" id="KW-1133">Transmembrane helix</keyword>
<keyword evidence="1" id="KW-0812">Transmembrane</keyword>
<evidence type="ECO:0000256" key="1">
    <source>
        <dbReference type="SAM" id="Phobius"/>
    </source>
</evidence>
<dbReference type="KEGG" id="caqu:CAQU_05105"/>
<keyword evidence="1" id="KW-0472">Membrane</keyword>
<dbReference type="Proteomes" id="UP000185478">
    <property type="component" value="Chromosome"/>
</dbReference>
<name>A0A1L7CFC9_9CORY</name>
<proteinExistence type="predicted"/>
<protein>
    <recommendedName>
        <fullName evidence="5">Secreted protein</fullName>
    </recommendedName>
</protein>
<feature type="transmembrane region" description="Helical" evidence="1">
    <location>
        <begin position="51"/>
        <end position="70"/>
    </location>
</feature>
<feature type="chain" id="PRO_5012092080" description="Secreted protein" evidence="2">
    <location>
        <begin position="28"/>
        <end position="82"/>
    </location>
</feature>
<reference evidence="3 4" key="1">
    <citation type="submission" date="2014-08" db="EMBL/GenBank/DDBJ databases">
        <title>Complete genome sequence of Corynebacterium aquilae S-613T(T) (=DSM 44791(T)), isolated from the choana of a healthy golden eagle.</title>
        <authorList>
            <person name="Ruckert C."/>
            <person name="Albersmeier A."/>
            <person name="Winkler A."/>
            <person name="Kalinowski J."/>
        </authorList>
    </citation>
    <scope>NUCLEOTIDE SEQUENCE [LARGE SCALE GENOMIC DNA]</scope>
    <source>
        <strain evidence="3 4">S-613</strain>
    </source>
</reference>
<evidence type="ECO:0000313" key="4">
    <source>
        <dbReference type="Proteomes" id="UP000185478"/>
    </source>
</evidence>
<keyword evidence="4" id="KW-1185">Reference proteome</keyword>
<feature type="signal peptide" evidence="2">
    <location>
        <begin position="1"/>
        <end position="27"/>
    </location>
</feature>
<sequence length="82" mass="8206">MTRFTKGLIATAAAVSLATGSATVANADELGQGALASATVGSATVGSAAYSVVYYGVLVAVIVGAYNWAVDQHLIQPLPLPR</sequence>
<accession>A0A1L7CFC9</accession>
<organism evidence="3 4">
    <name type="scientific">Corynebacterium aquilae DSM 44791</name>
    <dbReference type="NCBI Taxonomy" id="1431546"/>
    <lineage>
        <taxon>Bacteria</taxon>
        <taxon>Bacillati</taxon>
        <taxon>Actinomycetota</taxon>
        <taxon>Actinomycetes</taxon>
        <taxon>Mycobacteriales</taxon>
        <taxon>Corynebacteriaceae</taxon>
        <taxon>Corynebacterium</taxon>
    </lineage>
</organism>
<dbReference type="AlphaFoldDB" id="A0A1L7CFC9"/>
<dbReference type="EMBL" id="CP009245">
    <property type="protein sequence ID" value="APT84536.1"/>
    <property type="molecule type" value="Genomic_DNA"/>
</dbReference>
<dbReference type="RefSeq" id="WP_075725752.1">
    <property type="nucleotide sequence ID" value="NZ_CP009245.1"/>
</dbReference>